<evidence type="ECO:0000313" key="3">
    <source>
        <dbReference type="Proteomes" id="UP000789405"/>
    </source>
</evidence>
<reference evidence="2" key="1">
    <citation type="submission" date="2021-06" db="EMBL/GenBank/DDBJ databases">
        <authorList>
            <person name="Kallberg Y."/>
            <person name="Tangrot J."/>
            <person name="Rosling A."/>
        </authorList>
    </citation>
    <scope>NUCLEOTIDE SEQUENCE</scope>
    <source>
        <strain evidence="2">MA453B</strain>
    </source>
</reference>
<feature type="compositionally biased region" description="Basic and acidic residues" evidence="1">
    <location>
        <begin position="82"/>
        <end position="100"/>
    </location>
</feature>
<dbReference type="Proteomes" id="UP000789405">
    <property type="component" value="Unassembled WGS sequence"/>
</dbReference>
<keyword evidence="3" id="KW-1185">Reference proteome</keyword>
<proteinExistence type="predicted"/>
<feature type="region of interest" description="Disordered" evidence="1">
    <location>
        <begin position="77"/>
        <end position="100"/>
    </location>
</feature>
<feature type="non-terminal residue" evidence="2">
    <location>
        <position position="1"/>
    </location>
</feature>
<organism evidence="2 3">
    <name type="scientific">Dentiscutata erythropus</name>
    <dbReference type="NCBI Taxonomy" id="1348616"/>
    <lineage>
        <taxon>Eukaryota</taxon>
        <taxon>Fungi</taxon>
        <taxon>Fungi incertae sedis</taxon>
        <taxon>Mucoromycota</taxon>
        <taxon>Glomeromycotina</taxon>
        <taxon>Glomeromycetes</taxon>
        <taxon>Diversisporales</taxon>
        <taxon>Gigasporaceae</taxon>
        <taxon>Dentiscutata</taxon>
    </lineage>
</organism>
<name>A0A9N9C3V1_9GLOM</name>
<evidence type="ECO:0000313" key="2">
    <source>
        <dbReference type="EMBL" id="CAG8589781.1"/>
    </source>
</evidence>
<dbReference type="AlphaFoldDB" id="A0A9N9C3V1"/>
<comment type="caution">
    <text evidence="2">The sequence shown here is derived from an EMBL/GenBank/DDBJ whole genome shotgun (WGS) entry which is preliminary data.</text>
</comment>
<evidence type="ECO:0000256" key="1">
    <source>
        <dbReference type="SAM" id="MobiDB-lite"/>
    </source>
</evidence>
<accession>A0A9N9C3V1</accession>
<gene>
    <name evidence="2" type="ORF">DERYTH_LOCUS7104</name>
</gene>
<dbReference type="EMBL" id="CAJVPY010003366">
    <property type="protein sequence ID" value="CAG8589781.1"/>
    <property type="molecule type" value="Genomic_DNA"/>
</dbReference>
<sequence>NGSAPGDNYWLRSKERTLQCQIKDKEQNQWNDNTYLCWKRKRMEGDDLWYHWFKRNEVASVLRMSASRTFGSVLPVATRGNKRSENASENNPNKRKEKGI</sequence>
<protein>
    <submittedName>
        <fullName evidence="2">13882_t:CDS:1</fullName>
    </submittedName>
</protein>